<dbReference type="PANTHER" id="PTHR43283">
    <property type="entry name" value="BETA-LACTAMASE-RELATED"/>
    <property type="match status" value="1"/>
</dbReference>
<evidence type="ECO:0000313" key="2">
    <source>
        <dbReference type="EMBL" id="PWW07253.1"/>
    </source>
</evidence>
<dbReference type="InterPro" id="IPR001466">
    <property type="entry name" value="Beta-lactam-related"/>
</dbReference>
<dbReference type="Gene3D" id="3.40.710.10">
    <property type="entry name" value="DD-peptidase/beta-lactamase superfamily"/>
    <property type="match status" value="1"/>
</dbReference>
<organism evidence="2 3">
    <name type="scientific">Paenibacillus cellulosilyticus</name>
    <dbReference type="NCBI Taxonomy" id="375489"/>
    <lineage>
        <taxon>Bacteria</taxon>
        <taxon>Bacillati</taxon>
        <taxon>Bacillota</taxon>
        <taxon>Bacilli</taxon>
        <taxon>Bacillales</taxon>
        <taxon>Paenibacillaceae</taxon>
        <taxon>Paenibacillus</taxon>
    </lineage>
</organism>
<dbReference type="EMBL" id="QGTQ01000002">
    <property type="protein sequence ID" value="PWW07253.1"/>
    <property type="molecule type" value="Genomic_DNA"/>
</dbReference>
<accession>A0A2V2YYA8</accession>
<proteinExistence type="predicted"/>
<dbReference type="AlphaFoldDB" id="A0A2V2YYA8"/>
<keyword evidence="3" id="KW-1185">Reference proteome</keyword>
<feature type="domain" description="Beta-lactamase-related" evidence="1">
    <location>
        <begin position="11"/>
        <end position="375"/>
    </location>
</feature>
<dbReference type="SUPFAM" id="SSF56601">
    <property type="entry name" value="beta-lactamase/transpeptidase-like"/>
    <property type="match status" value="1"/>
</dbReference>
<dbReference type="OrthoDB" id="9770183at2"/>
<dbReference type="InterPro" id="IPR012338">
    <property type="entry name" value="Beta-lactam/transpept-like"/>
</dbReference>
<dbReference type="RefSeq" id="WP_110042513.1">
    <property type="nucleotide sequence ID" value="NZ_CP054612.1"/>
</dbReference>
<sequence>MLDQLAMNQLKAVLRAGIENNEVAGANMMVIHKGEEIFYHEDGLADIAAGTSIKRDSIFRLYSMTKPVTATAVMMLLERGEIDLFDPVSKFLPGFKGQLVVEGDKLVPAKREVNLQDLLNMTSGLVYPGLGNQAERETDELFKELDRRLFSDSPMTTVELANRLGQAPLAFQPGSAWQYGTNTDVLGAVVEVVSGMSFGQFLQQQIFAPLGMNDTAFWVPEEKRSRLAKTYGDDGKGGLELYLGNNLGINHQLDRSPGFESGGAGLASTIDDSAKFTTMLMNEGSLNGVQILRPRTVRYLRSSTLTDEQQQYFNGWHTLRGHSYGNMMRVITDFGKAGVIGSTGEYGWDGWLGAFFTNCPADDLTFLYMIQKKDAGTMPLTRKLRNIVVSSF</sequence>
<name>A0A2V2YYA8_9BACL</name>
<comment type="caution">
    <text evidence="2">The sequence shown here is derived from an EMBL/GenBank/DDBJ whole genome shotgun (WGS) entry which is preliminary data.</text>
</comment>
<evidence type="ECO:0000313" key="3">
    <source>
        <dbReference type="Proteomes" id="UP000246635"/>
    </source>
</evidence>
<protein>
    <submittedName>
        <fullName evidence="2">CubicO group peptidase (Beta-lactamase class C family)</fullName>
    </submittedName>
</protein>
<dbReference type="Pfam" id="PF00144">
    <property type="entry name" value="Beta-lactamase"/>
    <property type="match status" value="1"/>
</dbReference>
<dbReference type="InterPro" id="IPR050789">
    <property type="entry name" value="Diverse_Enzym_Activities"/>
</dbReference>
<reference evidence="2 3" key="1">
    <citation type="submission" date="2018-05" db="EMBL/GenBank/DDBJ databases">
        <title>Genomic Encyclopedia of Type Strains, Phase III (KMG-III): the genomes of soil and plant-associated and newly described type strains.</title>
        <authorList>
            <person name="Whitman W."/>
        </authorList>
    </citation>
    <scope>NUCLEOTIDE SEQUENCE [LARGE SCALE GENOMIC DNA]</scope>
    <source>
        <strain evidence="2 3">CECT 5696</strain>
    </source>
</reference>
<evidence type="ECO:0000259" key="1">
    <source>
        <dbReference type="Pfam" id="PF00144"/>
    </source>
</evidence>
<dbReference type="Proteomes" id="UP000246635">
    <property type="component" value="Unassembled WGS sequence"/>
</dbReference>
<dbReference type="PANTHER" id="PTHR43283:SF3">
    <property type="entry name" value="BETA-LACTAMASE FAMILY PROTEIN (AFU_ORTHOLOGUE AFUA_5G07500)"/>
    <property type="match status" value="1"/>
</dbReference>
<gene>
    <name evidence="2" type="ORF">DFQ01_102145</name>
</gene>